<keyword evidence="2" id="KW-0238">DNA-binding</keyword>
<name>A0ABV4NC32_9VIBR</name>
<protein>
    <submittedName>
        <fullName evidence="5">GyrI-like domain-containing protein</fullName>
    </submittedName>
</protein>
<evidence type="ECO:0000256" key="2">
    <source>
        <dbReference type="ARBA" id="ARBA00023125"/>
    </source>
</evidence>
<dbReference type="SUPFAM" id="SSF55136">
    <property type="entry name" value="Probable bacterial effector-binding domain"/>
    <property type="match status" value="1"/>
</dbReference>
<organism evidence="5 6">
    <name type="scientific">Vibrio gallaecicus</name>
    <dbReference type="NCBI Taxonomy" id="552386"/>
    <lineage>
        <taxon>Bacteria</taxon>
        <taxon>Pseudomonadati</taxon>
        <taxon>Pseudomonadota</taxon>
        <taxon>Gammaproteobacteria</taxon>
        <taxon>Vibrionales</taxon>
        <taxon>Vibrionaceae</taxon>
        <taxon>Vibrio</taxon>
    </lineage>
</organism>
<comment type="caution">
    <text evidence="5">The sequence shown here is derived from an EMBL/GenBank/DDBJ whole genome shotgun (WGS) entry which is preliminary data.</text>
</comment>
<dbReference type="PROSITE" id="PS00041">
    <property type="entry name" value="HTH_ARAC_FAMILY_1"/>
    <property type="match status" value="1"/>
</dbReference>
<proteinExistence type="predicted"/>
<dbReference type="InterPro" id="IPR011256">
    <property type="entry name" value="Reg_factor_effector_dom_sf"/>
</dbReference>
<dbReference type="Gene3D" id="3.20.80.10">
    <property type="entry name" value="Regulatory factor, effector binding domain"/>
    <property type="match status" value="1"/>
</dbReference>
<dbReference type="RefSeq" id="WP_372266093.1">
    <property type="nucleotide sequence ID" value="NZ_JBFRUW010000037.1"/>
</dbReference>
<dbReference type="Pfam" id="PF06445">
    <property type="entry name" value="GyrI-like"/>
    <property type="match status" value="1"/>
</dbReference>
<evidence type="ECO:0000313" key="6">
    <source>
        <dbReference type="Proteomes" id="UP001570417"/>
    </source>
</evidence>
<dbReference type="SMART" id="SM00342">
    <property type="entry name" value="HTH_ARAC"/>
    <property type="match status" value="1"/>
</dbReference>
<dbReference type="Proteomes" id="UP001570417">
    <property type="component" value="Unassembled WGS sequence"/>
</dbReference>
<dbReference type="InterPro" id="IPR018062">
    <property type="entry name" value="HTH_AraC-typ_CS"/>
</dbReference>
<evidence type="ECO:0000256" key="3">
    <source>
        <dbReference type="ARBA" id="ARBA00023163"/>
    </source>
</evidence>
<dbReference type="InterPro" id="IPR029442">
    <property type="entry name" value="GyrI-like"/>
</dbReference>
<dbReference type="InterPro" id="IPR050908">
    <property type="entry name" value="SmbC-like"/>
</dbReference>
<gene>
    <name evidence="5" type="ORF">AB4566_10655</name>
</gene>
<dbReference type="Pfam" id="PF12833">
    <property type="entry name" value="HTH_18"/>
    <property type="match status" value="1"/>
</dbReference>
<dbReference type="InterPro" id="IPR010499">
    <property type="entry name" value="AraC_E-bd"/>
</dbReference>
<dbReference type="InterPro" id="IPR018060">
    <property type="entry name" value="HTH_AraC"/>
</dbReference>
<reference evidence="5 6" key="1">
    <citation type="journal article" date="2024" name="ISME J.">
        <title>Tailless and filamentous prophages are predominant in marine Vibrio.</title>
        <authorList>
            <person name="Steensen K."/>
            <person name="Seneca J."/>
            <person name="Bartlau N."/>
            <person name="Yu X.A."/>
            <person name="Hussain F.A."/>
            <person name="Polz M.F."/>
        </authorList>
    </citation>
    <scope>NUCLEOTIDE SEQUENCE [LARGE SCALE GENOMIC DNA]</scope>
    <source>
        <strain evidence="5 6">10N.222.51.A1</strain>
    </source>
</reference>
<dbReference type="InterPro" id="IPR020449">
    <property type="entry name" value="Tscrpt_reg_AraC-type_HTH"/>
</dbReference>
<dbReference type="SMART" id="SM00871">
    <property type="entry name" value="AraC_E_bind"/>
    <property type="match status" value="1"/>
</dbReference>
<keyword evidence="3" id="KW-0804">Transcription</keyword>
<evidence type="ECO:0000256" key="1">
    <source>
        <dbReference type="ARBA" id="ARBA00023015"/>
    </source>
</evidence>
<evidence type="ECO:0000259" key="4">
    <source>
        <dbReference type="PROSITE" id="PS01124"/>
    </source>
</evidence>
<accession>A0ABV4NC32</accession>
<evidence type="ECO:0000313" key="5">
    <source>
        <dbReference type="EMBL" id="MFA0568737.1"/>
    </source>
</evidence>
<sequence>MSDRTRKKLEKALLFIEKNIEEKISAEQIAEHAMLSPFHFQRLFSAHLGESVGQYVLHRRLELAANSLSTQPTLGVLDIALKSGFETHSAFSRAFRQHFQVSPSEFRSHPEHIRIGLDESRPFLNTIAAKNLSPKVELKTLPTLFYQYSATSGTINGTFLTQALRDVSKEFQRLSQEPQLYGLVSAFPSSPQSLNDEHAQVLYGALFYETKDHLHTPYSSRIEQGLWAVFEHIGHYDYLYQTWNHAFRSWLPSSGYELRDALPFELYLTSPENTPPQNWVTHIYVPLKAS</sequence>
<feature type="domain" description="HTH araC/xylS-type" evidence="4">
    <location>
        <begin position="10"/>
        <end position="109"/>
    </location>
</feature>
<dbReference type="PRINTS" id="PR00032">
    <property type="entry name" value="HTHARAC"/>
</dbReference>
<dbReference type="PANTHER" id="PTHR40055:SF1">
    <property type="entry name" value="TRANSCRIPTIONAL REGULATOR YGIV-RELATED"/>
    <property type="match status" value="1"/>
</dbReference>
<keyword evidence="1" id="KW-0805">Transcription regulation</keyword>
<dbReference type="Gene3D" id="1.10.10.60">
    <property type="entry name" value="Homeodomain-like"/>
    <property type="match status" value="2"/>
</dbReference>
<dbReference type="PROSITE" id="PS01124">
    <property type="entry name" value="HTH_ARAC_FAMILY_2"/>
    <property type="match status" value="1"/>
</dbReference>
<keyword evidence="6" id="KW-1185">Reference proteome</keyword>
<dbReference type="EMBL" id="JBFRUW010000037">
    <property type="protein sequence ID" value="MFA0568737.1"/>
    <property type="molecule type" value="Genomic_DNA"/>
</dbReference>
<dbReference type="InterPro" id="IPR009057">
    <property type="entry name" value="Homeodomain-like_sf"/>
</dbReference>
<dbReference type="SUPFAM" id="SSF46689">
    <property type="entry name" value="Homeodomain-like"/>
    <property type="match status" value="2"/>
</dbReference>
<dbReference type="PANTHER" id="PTHR40055">
    <property type="entry name" value="TRANSCRIPTIONAL REGULATOR YGIV-RELATED"/>
    <property type="match status" value="1"/>
</dbReference>